<keyword evidence="4" id="KW-1185">Reference proteome</keyword>
<keyword evidence="2" id="KW-0472">Membrane</keyword>
<evidence type="ECO:0000256" key="1">
    <source>
        <dbReference type="SAM" id="MobiDB-lite"/>
    </source>
</evidence>
<comment type="caution">
    <text evidence="3">The sequence shown here is derived from an EMBL/GenBank/DDBJ whole genome shotgun (WGS) entry which is preliminary data.</text>
</comment>
<evidence type="ECO:0000313" key="3">
    <source>
        <dbReference type="EMBL" id="PCR99628.1"/>
    </source>
</evidence>
<feature type="compositionally biased region" description="Basic and acidic residues" evidence="1">
    <location>
        <begin position="1"/>
        <end position="17"/>
    </location>
</feature>
<feature type="region of interest" description="Disordered" evidence="1">
    <location>
        <begin position="1"/>
        <end position="41"/>
    </location>
</feature>
<organism evidence="3 4">
    <name type="scientific">Lactococcus fujiensis JCM 16395</name>
    <dbReference type="NCBI Taxonomy" id="1291764"/>
    <lineage>
        <taxon>Bacteria</taxon>
        <taxon>Bacillati</taxon>
        <taxon>Bacillota</taxon>
        <taxon>Bacilli</taxon>
        <taxon>Lactobacillales</taxon>
        <taxon>Streptococcaceae</taxon>
        <taxon>Lactococcus</taxon>
    </lineage>
</organism>
<dbReference type="Proteomes" id="UP000218181">
    <property type="component" value="Unassembled WGS sequence"/>
</dbReference>
<dbReference type="AlphaFoldDB" id="A0A2A5RK82"/>
<reference evidence="3 4" key="1">
    <citation type="submission" date="2014-12" db="EMBL/GenBank/DDBJ databases">
        <title>Draft genome sequences of 10 type strains of Lactococcus.</title>
        <authorList>
            <person name="Sun Z."/>
            <person name="Zhong Z."/>
            <person name="Liu W."/>
            <person name="Zhang W."/>
            <person name="Zhang H."/>
        </authorList>
    </citation>
    <scope>NUCLEOTIDE SEQUENCE [LARGE SCALE GENOMIC DNA]</scope>
    <source>
        <strain evidence="3 4">JCM 16395</strain>
    </source>
</reference>
<dbReference type="STRING" id="1291764.GCA_001311235_02249"/>
<name>A0A2A5RK82_9LACT</name>
<protein>
    <submittedName>
        <fullName evidence="3">Uncharacterized protein</fullName>
    </submittedName>
</protein>
<proteinExistence type="predicted"/>
<dbReference type="OrthoDB" id="9815959at2"/>
<evidence type="ECO:0000313" key="4">
    <source>
        <dbReference type="Proteomes" id="UP000218181"/>
    </source>
</evidence>
<keyword evidence="2" id="KW-0812">Transmembrane</keyword>
<gene>
    <name evidence="3" type="ORF">RT41_GL001741</name>
</gene>
<dbReference type="RefSeq" id="WP_096818323.1">
    <property type="nucleotide sequence ID" value="NZ_JXJU01000007.1"/>
</dbReference>
<feature type="transmembrane region" description="Helical" evidence="2">
    <location>
        <begin position="183"/>
        <end position="210"/>
    </location>
</feature>
<accession>A0A2A5RK82</accession>
<feature type="transmembrane region" description="Helical" evidence="2">
    <location>
        <begin position="132"/>
        <end position="153"/>
    </location>
</feature>
<evidence type="ECO:0000256" key="2">
    <source>
        <dbReference type="SAM" id="Phobius"/>
    </source>
</evidence>
<sequence length="221" mass="24749">MDEDQLKESNSEAKPLVEKSTQQIELESEHHVTPPGDPEFPAAEYDFGTSLVSKAEEVKVPEASVLTEVNQSKDEEVSQILTPLGSNAYADVAGSNSEKSHEPIKPKWNWGAFAFPLFFGVAHRVYLGLLILLVAIPGVGPLFGIIWSIIFGFNGEKWALENRDNRYRDEEEFRKIMDGWNRAGLIGFILYIVVGILIVAGLILFIFFVYNDNVNSFQNIN</sequence>
<dbReference type="EMBL" id="JXJU01000007">
    <property type="protein sequence ID" value="PCR99628.1"/>
    <property type="molecule type" value="Genomic_DNA"/>
</dbReference>
<keyword evidence="2" id="KW-1133">Transmembrane helix</keyword>